<dbReference type="InterPro" id="IPR000835">
    <property type="entry name" value="HTH_MarR-typ"/>
</dbReference>
<dbReference type="PROSITE" id="PS50995">
    <property type="entry name" value="HTH_MARR_2"/>
    <property type="match status" value="1"/>
</dbReference>
<dbReference type="InterPro" id="IPR000182">
    <property type="entry name" value="GNAT_dom"/>
</dbReference>
<dbReference type="InterPro" id="IPR036390">
    <property type="entry name" value="WH_DNA-bd_sf"/>
</dbReference>
<proteinExistence type="predicted"/>
<accession>A0A4Q9FTZ4</accession>
<dbReference type="Pfam" id="PF01047">
    <property type="entry name" value="MarR"/>
    <property type="match status" value="1"/>
</dbReference>
<dbReference type="PROSITE" id="PS51186">
    <property type="entry name" value="GNAT"/>
    <property type="match status" value="1"/>
</dbReference>
<dbReference type="Proteomes" id="UP000292372">
    <property type="component" value="Unassembled WGS sequence"/>
</dbReference>
<dbReference type="Gene3D" id="1.10.10.10">
    <property type="entry name" value="Winged helix-like DNA-binding domain superfamily/Winged helix DNA-binding domain"/>
    <property type="match status" value="1"/>
</dbReference>
<dbReference type="InterPro" id="IPR036388">
    <property type="entry name" value="WH-like_DNA-bd_sf"/>
</dbReference>
<dbReference type="AlphaFoldDB" id="A0A4Q9FTZ4"/>
<dbReference type="EMBL" id="SIRS01000002">
    <property type="protein sequence ID" value="TBN17609.1"/>
    <property type="molecule type" value="Genomic_DNA"/>
</dbReference>
<organism evidence="4 5">
    <name type="scientific">Hyunsoonleella pacifica</name>
    <dbReference type="NCBI Taxonomy" id="1080224"/>
    <lineage>
        <taxon>Bacteria</taxon>
        <taxon>Pseudomonadati</taxon>
        <taxon>Bacteroidota</taxon>
        <taxon>Flavobacteriia</taxon>
        <taxon>Flavobacteriales</taxon>
        <taxon>Flavobacteriaceae</taxon>
    </lineage>
</organism>
<name>A0A4Q9FTZ4_9FLAO</name>
<dbReference type="CDD" id="cd04301">
    <property type="entry name" value="NAT_SF"/>
    <property type="match status" value="1"/>
</dbReference>
<dbReference type="SUPFAM" id="SSF55729">
    <property type="entry name" value="Acyl-CoA N-acyltransferases (Nat)"/>
    <property type="match status" value="1"/>
</dbReference>
<gene>
    <name evidence="4" type="ORF">EYD46_04650</name>
</gene>
<keyword evidence="5" id="KW-1185">Reference proteome</keyword>
<sequence length="317" mass="36744">MDALQGFGELGIGSRLKRISDYLMKETQLVYNHFDTDFDPYLFPVFKLISQKKGITNTEIYNAVGLTQPAITQSINKLTKKKLIYFDIDDKDKRKKIIYLSKKGHTLLLQLQPIWKTIDTVIKEFTTETSTSLISHLNSLEFKLKTSSFSKSVIDNVDVNNHTIKISTYQNTDEERNAFYDLNVEWLRTYFYVEPFDEEVLSRPDKYIIGKGGHIFFAKLNNVIVGTVALMPLHDQNTFELTKMAVSPKHRGKKIGQKLMQFCLDFAKQLGLKNLVLYSNTKLENAIYIYRKFGFVEILVEPNSPYQRSDIKMEIVF</sequence>
<dbReference type="RefSeq" id="WP_130935900.1">
    <property type="nucleotide sequence ID" value="NZ_BMEE01000001.1"/>
</dbReference>
<reference evidence="4 5" key="1">
    <citation type="journal article" date="2015" name="Int. J. Syst. Evol. Microbiol.">
        <title>Hyunsoonleella pacifica sp. nov., isolated from seawater of South Pacific Gyre.</title>
        <authorList>
            <person name="Gao X."/>
            <person name="Zhang Z."/>
            <person name="Dai X."/>
            <person name="Zhang X.H."/>
        </authorList>
    </citation>
    <scope>NUCLEOTIDE SEQUENCE [LARGE SCALE GENOMIC DNA]</scope>
    <source>
        <strain evidence="4 5">SW033</strain>
    </source>
</reference>
<dbReference type="PANTHER" id="PTHR13947">
    <property type="entry name" value="GNAT FAMILY N-ACETYLTRANSFERASE"/>
    <property type="match status" value="1"/>
</dbReference>
<dbReference type="InterPro" id="IPR050769">
    <property type="entry name" value="NAT_camello-type"/>
</dbReference>
<dbReference type="SUPFAM" id="SSF46785">
    <property type="entry name" value="Winged helix' DNA-binding domain"/>
    <property type="match status" value="1"/>
</dbReference>
<feature type="domain" description="HTH marR-type" evidence="2">
    <location>
        <begin position="9"/>
        <end position="142"/>
    </location>
</feature>
<dbReference type="PANTHER" id="PTHR13947:SF37">
    <property type="entry name" value="LD18367P"/>
    <property type="match status" value="1"/>
</dbReference>
<dbReference type="InterPro" id="IPR016181">
    <property type="entry name" value="Acyl_CoA_acyltransferase"/>
</dbReference>
<comment type="caution">
    <text evidence="4">The sequence shown here is derived from an EMBL/GenBank/DDBJ whole genome shotgun (WGS) entry which is preliminary data.</text>
</comment>
<dbReference type="GO" id="GO:0008080">
    <property type="term" value="F:N-acetyltransferase activity"/>
    <property type="evidence" value="ECO:0007669"/>
    <property type="project" value="InterPro"/>
</dbReference>
<evidence type="ECO:0000259" key="3">
    <source>
        <dbReference type="PROSITE" id="PS51186"/>
    </source>
</evidence>
<protein>
    <submittedName>
        <fullName evidence="4">MarR family transcriptional regulator</fullName>
    </submittedName>
</protein>
<evidence type="ECO:0000256" key="1">
    <source>
        <dbReference type="ARBA" id="ARBA00022679"/>
    </source>
</evidence>
<evidence type="ECO:0000259" key="2">
    <source>
        <dbReference type="PROSITE" id="PS50995"/>
    </source>
</evidence>
<dbReference type="Gene3D" id="3.40.630.30">
    <property type="match status" value="1"/>
</dbReference>
<evidence type="ECO:0000313" key="5">
    <source>
        <dbReference type="Proteomes" id="UP000292372"/>
    </source>
</evidence>
<keyword evidence="1" id="KW-0808">Transferase</keyword>
<dbReference type="SMART" id="SM00347">
    <property type="entry name" value="HTH_MARR"/>
    <property type="match status" value="1"/>
</dbReference>
<dbReference type="OrthoDB" id="1431064at2"/>
<dbReference type="Pfam" id="PF00583">
    <property type="entry name" value="Acetyltransf_1"/>
    <property type="match status" value="1"/>
</dbReference>
<feature type="domain" description="N-acetyltransferase" evidence="3">
    <location>
        <begin position="164"/>
        <end position="317"/>
    </location>
</feature>
<dbReference type="GO" id="GO:0003700">
    <property type="term" value="F:DNA-binding transcription factor activity"/>
    <property type="evidence" value="ECO:0007669"/>
    <property type="project" value="InterPro"/>
</dbReference>
<evidence type="ECO:0000313" key="4">
    <source>
        <dbReference type="EMBL" id="TBN17609.1"/>
    </source>
</evidence>